<feature type="region of interest" description="Disordered" evidence="1">
    <location>
        <begin position="1"/>
        <end position="54"/>
    </location>
</feature>
<dbReference type="EMBL" id="JAAPAO010000094">
    <property type="protein sequence ID" value="KAF4672976.1"/>
    <property type="molecule type" value="Genomic_DNA"/>
</dbReference>
<evidence type="ECO:0000256" key="1">
    <source>
        <dbReference type="SAM" id="MobiDB-lite"/>
    </source>
</evidence>
<evidence type="ECO:0000313" key="3">
    <source>
        <dbReference type="Proteomes" id="UP000591131"/>
    </source>
</evidence>
<feature type="compositionally biased region" description="Basic and acidic residues" evidence="1">
    <location>
        <begin position="662"/>
        <end position="675"/>
    </location>
</feature>
<feature type="compositionally biased region" description="Basic residues" evidence="1">
    <location>
        <begin position="192"/>
        <end position="207"/>
    </location>
</feature>
<gene>
    <name evidence="2" type="ORF">FOL47_011165</name>
</gene>
<name>A0A7J6MNJ3_PERCH</name>
<sequence>MSSPSYYEQRQSGPSYAPPNVYCPRVPPRSYRQARQAVHGARSVHHYSQGRPPIDHGGQVPYPGSMQYNGSYPSYGNPPLTTYTSASAYGMDGYHNSLGFEDGQPFEQYDVGYGSSDVRDADRTAQRCAEWPTAVPHEPRDYRDMRHNVDNDSIQEPGFQGGAGYGREHSRHRGHADRRERHRGSDGGYRDHVRRQRRRSSHHRRRRSRDDRSSSPAHSRRPRRDGRRERYGSGRPSGRVDSHRRRCDSTERRERHTSSTRHLSRRGEDFIKELVDIPDASIERVVTYVTDTHGNEYRLQIDHKKSGTIPSASTSASSSKIYSPTTPSYRLQAARVVEEADISGYSPPEPYHYPVEPPAAYAPPRRNGWCNRYSPQAQEIIAAIESRHRWEEDAGLPHHHAEPQCSVADLRLSDNASGKVPLKSQEPRAAPVIVNADDYGSAEASFMWRRIPKDDEGSFGHISSLYDDMASEVDPAEKEQNLVELEATVMNFTSAIDVGDASAVDSKPRSDEAENSAEPVNENCSGEKGSLIVEDSASPNTEYDAKQYGASTEVVEPRCSIDGLHSVVEEMATLGTEAVMEQQSRSTVVETMSSPRTQATSERGNSATFDKEAVLAPAALHGSSAAETVDLRLTKEAITKELLPNDDGTGSDSAVFNSPRGAPDDVSDRDRRDRAASCTVSEDYFTAPSLADSDDLVASKESVDERLNRLLVLNDPTARLGAPMHNHDRNTGKGGRSRRRRKKDRR</sequence>
<dbReference type="AlphaFoldDB" id="A0A7J6MNJ3"/>
<evidence type="ECO:0000313" key="2">
    <source>
        <dbReference type="EMBL" id="KAF4672976.1"/>
    </source>
</evidence>
<feature type="region of interest" description="Disordered" evidence="1">
    <location>
        <begin position="714"/>
        <end position="746"/>
    </location>
</feature>
<dbReference type="Proteomes" id="UP000591131">
    <property type="component" value="Unassembled WGS sequence"/>
</dbReference>
<proteinExistence type="predicted"/>
<feature type="compositionally biased region" description="Basic and acidic residues" evidence="1">
    <location>
        <begin position="247"/>
        <end position="257"/>
    </location>
</feature>
<protein>
    <submittedName>
        <fullName evidence="2">Uncharacterized protein</fullName>
    </submittedName>
</protein>
<reference evidence="2 3" key="1">
    <citation type="submission" date="2020-04" db="EMBL/GenBank/DDBJ databases">
        <title>Perkinsus chesapeaki whole genome sequence.</title>
        <authorList>
            <person name="Bogema D.R."/>
        </authorList>
    </citation>
    <scope>NUCLEOTIDE SEQUENCE [LARGE SCALE GENOMIC DNA]</scope>
    <source>
        <strain evidence="2">ATCC PRA-425</strain>
    </source>
</reference>
<feature type="region of interest" description="Disordered" evidence="1">
    <location>
        <begin position="582"/>
        <end position="608"/>
    </location>
</feature>
<feature type="region of interest" description="Disordered" evidence="1">
    <location>
        <begin position="124"/>
        <end position="264"/>
    </location>
</feature>
<comment type="caution">
    <text evidence="2">The sequence shown here is derived from an EMBL/GenBank/DDBJ whole genome shotgun (WGS) entry which is preliminary data.</text>
</comment>
<feature type="compositionally biased region" description="Polar residues" evidence="1">
    <location>
        <begin position="1"/>
        <end position="14"/>
    </location>
</feature>
<accession>A0A7J6MNJ3</accession>
<feature type="compositionally biased region" description="Basic residues" evidence="1">
    <location>
        <begin position="735"/>
        <end position="746"/>
    </location>
</feature>
<keyword evidence="3" id="KW-1185">Reference proteome</keyword>
<organism evidence="2 3">
    <name type="scientific">Perkinsus chesapeaki</name>
    <name type="common">Clam parasite</name>
    <name type="synonym">Perkinsus andrewsi</name>
    <dbReference type="NCBI Taxonomy" id="330153"/>
    <lineage>
        <taxon>Eukaryota</taxon>
        <taxon>Sar</taxon>
        <taxon>Alveolata</taxon>
        <taxon>Perkinsozoa</taxon>
        <taxon>Perkinsea</taxon>
        <taxon>Perkinsida</taxon>
        <taxon>Perkinsidae</taxon>
        <taxon>Perkinsus</taxon>
    </lineage>
</organism>
<feature type="region of interest" description="Disordered" evidence="1">
    <location>
        <begin position="502"/>
        <end position="527"/>
    </location>
</feature>
<feature type="region of interest" description="Disordered" evidence="1">
    <location>
        <begin position="642"/>
        <end position="675"/>
    </location>
</feature>
<feature type="compositionally biased region" description="Basic and acidic residues" evidence="1">
    <location>
        <begin position="137"/>
        <end position="150"/>
    </location>
</feature>
<feature type="compositionally biased region" description="Basic and acidic residues" evidence="1">
    <location>
        <begin position="177"/>
        <end position="191"/>
    </location>
</feature>